<dbReference type="RefSeq" id="WP_319834714.1">
    <property type="nucleotide sequence ID" value="NZ_CP138858.1"/>
</dbReference>
<feature type="transmembrane region" description="Helical" evidence="1">
    <location>
        <begin position="451"/>
        <end position="472"/>
    </location>
</feature>
<accession>A0ABZ0RSE2</accession>
<organism evidence="2 3">
    <name type="scientific">Coraliomargarita algicola</name>
    <dbReference type="NCBI Taxonomy" id="3092156"/>
    <lineage>
        <taxon>Bacteria</taxon>
        <taxon>Pseudomonadati</taxon>
        <taxon>Verrucomicrobiota</taxon>
        <taxon>Opitutia</taxon>
        <taxon>Puniceicoccales</taxon>
        <taxon>Coraliomargaritaceae</taxon>
        <taxon>Coraliomargarita</taxon>
    </lineage>
</organism>
<evidence type="ECO:0000313" key="3">
    <source>
        <dbReference type="Proteomes" id="UP001324993"/>
    </source>
</evidence>
<keyword evidence="3" id="KW-1185">Reference proteome</keyword>
<evidence type="ECO:0000256" key="1">
    <source>
        <dbReference type="SAM" id="Phobius"/>
    </source>
</evidence>
<feature type="transmembrane region" description="Helical" evidence="1">
    <location>
        <begin position="497"/>
        <end position="520"/>
    </location>
</feature>
<reference evidence="2 3" key="1">
    <citation type="submission" date="2023-11" db="EMBL/GenBank/DDBJ databases">
        <title>Coraliomargarita sp. nov., isolated from marine algae.</title>
        <authorList>
            <person name="Lee J.K."/>
            <person name="Baek J.H."/>
            <person name="Kim J.M."/>
            <person name="Choi D.G."/>
            <person name="Jeon C.O."/>
        </authorList>
    </citation>
    <scope>NUCLEOTIDE SEQUENCE [LARGE SCALE GENOMIC DNA]</scope>
    <source>
        <strain evidence="2 3">J2-16</strain>
    </source>
</reference>
<feature type="transmembrane region" description="Helical" evidence="1">
    <location>
        <begin position="388"/>
        <end position="407"/>
    </location>
</feature>
<feature type="transmembrane region" description="Helical" evidence="1">
    <location>
        <begin position="349"/>
        <end position="367"/>
    </location>
</feature>
<evidence type="ECO:0000313" key="2">
    <source>
        <dbReference type="EMBL" id="WPJ97900.1"/>
    </source>
</evidence>
<gene>
    <name evidence="2" type="ORF">SH580_09270</name>
</gene>
<sequence length="575" mass="61754">MLAIFKTITLLAIALLFAAAALLIPAHLRSIDIAVLEANAANGEAVDAVLNETIRSAHIGSTLRIIKATRVAPAIAQTYQAQVQALIKQRPSLRASGGSDRTLEDFLELVQAKPHAGIQPLPLLPQLLPRSERASLSGMLAESNNANVAALLGARDIPGLIRLHPASHAAGAPYDAGILTLALLIEGGHFSPAMAQRIGQTASQASLGTPAAVRALEDFAIATLSLGRQLDHRSLADLASIAQSLSDWGEMATLFRAQPDRVDALYTALRFEGASSPIFTYLATYPETGNRDLDAALANGPRATHEILSQALPIYRPGSGLAATVIPFLSQYRPHDLVQLSLESRSTALALKACLFVFSGLAFALAMGAAWRASLSEVKPIARSTPSIVARNFFISLVVALTLWALFEPEILKSKNTDTDSDTAPRIEFVVADTLESLKSPVKAMQELNQVTLLVLALFFITQLVIYCFCLIKLKEIAKQKLSASLKLKLLENEENLFDFGLYFGLGGTVLSLILVAVGIVEASLMAAYASTLFGILFVAMLKVINLRPYRRHLIIEANSEIKDPDGSLMKNIEL</sequence>
<dbReference type="Proteomes" id="UP001324993">
    <property type="component" value="Chromosome"/>
</dbReference>
<protein>
    <submittedName>
        <fullName evidence="2">Uncharacterized protein</fullName>
    </submittedName>
</protein>
<keyword evidence="1" id="KW-0472">Membrane</keyword>
<keyword evidence="1" id="KW-1133">Transmembrane helix</keyword>
<keyword evidence="1" id="KW-0812">Transmembrane</keyword>
<feature type="transmembrane region" description="Helical" evidence="1">
    <location>
        <begin position="526"/>
        <end position="545"/>
    </location>
</feature>
<name>A0ABZ0RSE2_9BACT</name>
<dbReference type="EMBL" id="CP138858">
    <property type="protein sequence ID" value="WPJ97900.1"/>
    <property type="molecule type" value="Genomic_DNA"/>
</dbReference>
<proteinExistence type="predicted"/>